<dbReference type="AlphaFoldDB" id="A0AA35XIF9"/>
<dbReference type="PANTHER" id="PTHR11808">
    <property type="entry name" value="TRANS-SULFURATION ENZYME FAMILY MEMBER"/>
    <property type="match status" value="1"/>
</dbReference>
<evidence type="ECO:0000256" key="6">
    <source>
        <dbReference type="ARBA" id="ARBA00029853"/>
    </source>
</evidence>
<dbReference type="EMBL" id="CASHTH010004106">
    <property type="protein sequence ID" value="CAI8053576.1"/>
    <property type="molecule type" value="Genomic_DNA"/>
</dbReference>
<evidence type="ECO:0000256" key="7">
    <source>
        <dbReference type="RuleBase" id="RU362118"/>
    </source>
</evidence>
<sequence>MRKLQYLPVLALVILRLATSAEAETVTRTIYANNNASFYVNGKLVAADPVPLAPHNAFNVSFEVPAGTDVTLAVEAHDFADDVTGLELNDRCLGAGGLRALFSNGVVTNSSWKCRTWHYGPVNWKACFAAADRASELKVIPGCFFNVSEDDGLKTGCFSRITPVPEGWMTADFDDSGWEYATEWDDDYVRPFVWPVFPQGCAEDPNTIISPELDENGNNLTCPSNIDWGESKFIWRPDIDLVFVLAESLGGYESLADLPSVMTHASIPAEDREKLGISDSLIRLSVGLEDTQDLLDDLTQALQLSQSD</sequence>
<gene>
    <name evidence="9" type="ORF">GBAR_LOCUS29299</name>
</gene>
<dbReference type="PANTHER" id="PTHR11808:SF15">
    <property type="entry name" value="CYSTATHIONINE GAMMA-LYASE"/>
    <property type="match status" value="1"/>
</dbReference>
<dbReference type="GO" id="GO:0030170">
    <property type="term" value="F:pyridoxal phosphate binding"/>
    <property type="evidence" value="ECO:0007669"/>
    <property type="project" value="InterPro"/>
</dbReference>
<accession>A0AA35XIF9</accession>
<keyword evidence="8" id="KW-0732">Signal</keyword>
<dbReference type="Pfam" id="PF01053">
    <property type="entry name" value="Cys_Met_Meta_PP"/>
    <property type="match status" value="1"/>
</dbReference>
<evidence type="ECO:0000256" key="5">
    <source>
        <dbReference type="ARBA" id="ARBA00023192"/>
    </source>
</evidence>
<comment type="cofactor">
    <cofactor evidence="1 7">
        <name>pyridoxal 5'-phosphate</name>
        <dbReference type="ChEBI" id="CHEBI:597326"/>
    </cofactor>
</comment>
<dbReference type="SUPFAM" id="SSF53383">
    <property type="entry name" value="PLP-dependent transferases"/>
    <property type="match status" value="1"/>
</dbReference>
<dbReference type="GO" id="GO:0004123">
    <property type="term" value="F:cystathionine gamma-lyase activity"/>
    <property type="evidence" value="ECO:0007669"/>
    <property type="project" value="TreeGrafter"/>
</dbReference>
<keyword evidence="10" id="KW-1185">Reference proteome</keyword>
<dbReference type="GO" id="GO:0019346">
    <property type="term" value="P:transsulfuration"/>
    <property type="evidence" value="ECO:0007669"/>
    <property type="project" value="InterPro"/>
</dbReference>
<evidence type="ECO:0000313" key="10">
    <source>
        <dbReference type="Proteomes" id="UP001174909"/>
    </source>
</evidence>
<comment type="pathway">
    <text evidence="2">Amino-acid biosynthesis; L-cysteine biosynthesis; L-cysteine from L-homocysteine and L-serine: step 2/2.</text>
</comment>
<name>A0AA35XIF9_GEOBA</name>
<dbReference type="Proteomes" id="UP001174909">
    <property type="component" value="Unassembled WGS sequence"/>
</dbReference>
<keyword evidence="5" id="KW-0198">Cysteine biosynthesis</keyword>
<reference evidence="9" key="1">
    <citation type="submission" date="2023-03" db="EMBL/GenBank/DDBJ databases">
        <authorList>
            <person name="Steffen K."/>
            <person name="Cardenas P."/>
        </authorList>
    </citation>
    <scope>NUCLEOTIDE SEQUENCE</scope>
</reference>
<comment type="similarity">
    <text evidence="7">Belongs to the trans-sulfuration enzymes family.</text>
</comment>
<dbReference type="InterPro" id="IPR015422">
    <property type="entry name" value="PyrdxlP-dep_Trfase_small"/>
</dbReference>
<evidence type="ECO:0000313" key="9">
    <source>
        <dbReference type="EMBL" id="CAI8053576.1"/>
    </source>
</evidence>
<feature type="chain" id="PRO_5041245575" description="cystathionine gamma-lyase" evidence="8">
    <location>
        <begin position="24"/>
        <end position="308"/>
    </location>
</feature>
<dbReference type="EC" id="4.4.1.1" evidence="3"/>
<dbReference type="Gene3D" id="2.60.120.260">
    <property type="entry name" value="Galactose-binding domain-like"/>
    <property type="match status" value="1"/>
</dbReference>
<keyword evidence="4 7" id="KW-0663">Pyridoxal phosphate</keyword>
<evidence type="ECO:0000256" key="3">
    <source>
        <dbReference type="ARBA" id="ARBA00012085"/>
    </source>
</evidence>
<keyword evidence="5" id="KW-0028">Amino-acid biosynthesis</keyword>
<evidence type="ECO:0000256" key="2">
    <source>
        <dbReference type="ARBA" id="ARBA00005038"/>
    </source>
</evidence>
<evidence type="ECO:0000256" key="8">
    <source>
        <dbReference type="SAM" id="SignalP"/>
    </source>
</evidence>
<dbReference type="Gene3D" id="3.90.1150.10">
    <property type="entry name" value="Aspartate Aminotransferase, domain 1"/>
    <property type="match status" value="1"/>
</dbReference>
<dbReference type="InterPro" id="IPR000277">
    <property type="entry name" value="Cys/Met-Metab_PyrdxlP-dep_enz"/>
</dbReference>
<dbReference type="GO" id="GO:0005737">
    <property type="term" value="C:cytoplasm"/>
    <property type="evidence" value="ECO:0007669"/>
    <property type="project" value="TreeGrafter"/>
</dbReference>
<protein>
    <recommendedName>
        <fullName evidence="3">cystathionine gamma-lyase</fullName>
        <ecNumber evidence="3">4.4.1.1</ecNumber>
    </recommendedName>
    <alternativeName>
        <fullName evidence="6">Gamma-cystathionase</fullName>
    </alternativeName>
</protein>
<proteinExistence type="inferred from homology"/>
<organism evidence="9 10">
    <name type="scientific">Geodia barretti</name>
    <name type="common">Barrett's horny sponge</name>
    <dbReference type="NCBI Taxonomy" id="519541"/>
    <lineage>
        <taxon>Eukaryota</taxon>
        <taxon>Metazoa</taxon>
        <taxon>Porifera</taxon>
        <taxon>Demospongiae</taxon>
        <taxon>Heteroscleromorpha</taxon>
        <taxon>Tetractinellida</taxon>
        <taxon>Astrophorina</taxon>
        <taxon>Geodiidae</taxon>
        <taxon>Geodia</taxon>
    </lineage>
</organism>
<dbReference type="InterPro" id="IPR015424">
    <property type="entry name" value="PyrdxlP-dep_Trfase"/>
</dbReference>
<feature type="signal peptide" evidence="8">
    <location>
        <begin position="1"/>
        <end position="23"/>
    </location>
</feature>
<dbReference type="GO" id="GO:0019343">
    <property type="term" value="P:cysteine biosynthetic process via cystathionine"/>
    <property type="evidence" value="ECO:0007669"/>
    <property type="project" value="TreeGrafter"/>
</dbReference>
<comment type="caution">
    <text evidence="9">The sequence shown here is derived from an EMBL/GenBank/DDBJ whole genome shotgun (WGS) entry which is preliminary data.</text>
</comment>
<evidence type="ECO:0000256" key="4">
    <source>
        <dbReference type="ARBA" id="ARBA00022898"/>
    </source>
</evidence>
<evidence type="ECO:0000256" key="1">
    <source>
        <dbReference type="ARBA" id="ARBA00001933"/>
    </source>
</evidence>